<reference evidence="2 3" key="1">
    <citation type="submission" date="2020-08" db="EMBL/GenBank/DDBJ databases">
        <title>Plant Genome Project.</title>
        <authorList>
            <person name="Zhang R.-G."/>
        </authorList>
    </citation>
    <scope>NUCLEOTIDE SEQUENCE [LARGE SCALE GENOMIC DNA]</scope>
    <source>
        <tissue evidence="2">Rhizome</tissue>
    </source>
</reference>
<protein>
    <submittedName>
        <fullName evidence="2">Uncharacterized protein</fullName>
    </submittedName>
</protein>
<dbReference type="Proteomes" id="UP000734854">
    <property type="component" value="Unassembled WGS sequence"/>
</dbReference>
<feature type="compositionally biased region" description="Polar residues" evidence="1">
    <location>
        <begin position="11"/>
        <end position="20"/>
    </location>
</feature>
<name>A0A8J5ETM9_ZINOF</name>
<dbReference type="AlphaFoldDB" id="A0A8J5ETM9"/>
<feature type="compositionally biased region" description="Basic and acidic residues" evidence="1">
    <location>
        <begin position="21"/>
        <end position="36"/>
    </location>
</feature>
<evidence type="ECO:0000313" key="2">
    <source>
        <dbReference type="EMBL" id="KAG6468477.1"/>
    </source>
</evidence>
<evidence type="ECO:0000256" key="1">
    <source>
        <dbReference type="SAM" id="MobiDB-lite"/>
    </source>
</evidence>
<feature type="region of interest" description="Disordered" evidence="1">
    <location>
        <begin position="1"/>
        <end position="40"/>
    </location>
</feature>
<proteinExistence type="predicted"/>
<comment type="caution">
    <text evidence="2">The sequence shown here is derived from an EMBL/GenBank/DDBJ whole genome shotgun (WGS) entry which is preliminary data.</text>
</comment>
<keyword evidence="3" id="KW-1185">Reference proteome</keyword>
<accession>A0A8J5ETM9</accession>
<sequence>MGKKSKKHSLASPNEIQETIASHDLHGEEQINDDKPHKKKERGCMIKEFVPYTLDGWNEIGEEVKDRMWSCLQLNYKVED</sequence>
<gene>
    <name evidence="2" type="ORF">ZIOFF_073165</name>
</gene>
<evidence type="ECO:0000313" key="3">
    <source>
        <dbReference type="Proteomes" id="UP000734854"/>
    </source>
</evidence>
<dbReference type="EMBL" id="JACMSC010000022">
    <property type="protein sequence ID" value="KAG6468477.1"/>
    <property type="molecule type" value="Genomic_DNA"/>
</dbReference>
<organism evidence="2 3">
    <name type="scientific">Zingiber officinale</name>
    <name type="common">Ginger</name>
    <name type="synonym">Amomum zingiber</name>
    <dbReference type="NCBI Taxonomy" id="94328"/>
    <lineage>
        <taxon>Eukaryota</taxon>
        <taxon>Viridiplantae</taxon>
        <taxon>Streptophyta</taxon>
        <taxon>Embryophyta</taxon>
        <taxon>Tracheophyta</taxon>
        <taxon>Spermatophyta</taxon>
        <taxon>Magnoliopsida</taxon>
        <taxon>Liliopsida</taxon>
        <taxon>Zingiberales</taxon>
        <taxon>Zingiberaceae</taxon>
        <taxon>Zingiber</taxon>
    </lineage>
</organism>